<organism evidence="1 2">
    <name type="scientific">Segatella copri</name>
    <dbReference type="NCBI Taxonomy" id="165179"/>
    <lineage>
        <taxon>Bacteria</taxon>
        <taxon>Pseudomonadati</taxon>
        <taxon>Bacteroidota</taxon>
        <taxon>Bacteroidia</taxon>
        <taxon>Bacteroidales</taxon>
        <taxon>Prevotellaceae</taxon>
        <taxon>Segatella</taxon>
    </lineage>
</organism>
<dbReference type="EMBL" id="JAHOEI010000108">
    <property type="protein sequence ID" value="MBV3389165.1"/>
    <property type="molecule type" value="Genomic_DNA"/>
</dbReference>
<dbReference type="RefSeq" id="WP_217315008.1">
    <property type="nucleotide sequence ID" value="NZ_JAHOEA010000082.1"/>
</dbReference>
<dbReference type="Proteomes" id="UP001196765">
    <property type="component" value="Unassembled WGS sequence"/>
</dbReference>
<sequence length="50" mass="5683">MDGFCLQGKLDLTLFYKIEGYFDNLKSLMTLMTVTLMTGPFGGIENENDR</sequence>
<name>A0AAW4N540_9BACT</name>
<protein>
    <submittedName>
        <fullName evidence="1">Uncharacterized protein</fullName>
    </submittedName>
</protein>
<accession>A0AAW4N540</accession>
<reference evidence="1" key="1">
    <citation type="submission" date="2021-06" db="EMBL/GenBank/DDBJ databases">
        <title>Collection of gut derived symbiotic bacterial strains cultured from healthy donors.</title>
        <authorList>
            <person name="Lin H."/>
            <person name="Littmann E."/>
            <person name="Pamer E.G."/>
        </authorList>
    </citation>
    <scope>NUCLEOTIDE SEQUENCE</scope>
    <source>
        <strain evidence="1">MSK.21.74</strain>
    </source>
</reference>
<evidence type="ECO:0000313" key="1">
    <source>
        <dbReference type="EMBL" id="MBV3389165.1"/>
    </source>
</evidence>
<gene>
    <name evidence="1" type="ORF">KSW82_15680</name>
</gene>
<dbReference type="AlphaFoldDB" id="A0AAW4N540"/>
<proteinExistence type="predicted"/>
<comment type="caution">
    <text evidence="1">The sequence shown here is derived from an EMBL/GenBank/DDBJ whole genome shotgun (WGS) entry which is preliminary data.</text>
</comment>
<evidence type="ECO:0000313" key="2">
    <source>
        <dbReference type="Proteomes" id="UP001196765"/>
    </source>
</evidence>